<feature type="transmembrane region" description="Helical" evidence="6">
    <location>
        <begin position="286"/>
        <end position="307"/>
    </location>
</feature>
<feature type="transmembrane region" description="Helical" evidence="6">
    <location>
        <begin position="351"/>
        <end position="374"/>
    </location>
</feature>
<evidence type="ECO:0000259" key="7">
    <source>
        <dbReference type="PROSITE" id="PS50850"/>
    </source>
</evidence>
<evidence type="ECO:0000256" key="1">
    <source>
        <dbReference type="ARBA" id="ARBA00004141"/>
    </source>
</evidence>
<name>A0A6A6WTP7_9PLEO</name>
<protein>
    <submittedName>
        <fullName evidence="8">MFS general substrate transporter</fullName>
    </submittedName>
</protein>
<feature type="transmembrane region" description="Helical" evidence="6">
    <location>
        <begin position="228"/>
        <end position="252"/>
    </location>
</feature>
<reference evidence="8" key="1">
    <citation type="journal article" date="2020" name="Stud. Mycol.">
        <title>101 Dothideomycetes genomes: a test case for predicting lifestyles and emergence of pathogens.</title>
        <authorList>
            <person name="Haridas S."/>
            <person name="Albert R."/>
            <person name="Binder M."/>
            <person name="Bloem J."/>
            <person name="Labutti K."/>
            <person name="Salamov A."/>
            <person name="Andreopoulos B."/>
            <person name="Baker S."/>
            <person name="Barry K."/>
            <person name="Bills G."/>
            <person name="Bluhm B."/>
            <person name="Cannon C."/>
            <person name="Castanera R."/>
            <person name="Culley D."/>
            <person name="Daum C."/>
            <person name="Ezra D."/>
            <person name="Gonzalez J."/>
            <person name="Henrissat B."/>
            <person name="Kuo A."/>
            <person name="Liang C."/>
            <person name="Lipzen A."/>
            <person name="Lutzoni F."/>
            <person name="Magnuson J."/>
            <person name="Mondo S."/>
            <person name="Nolan M."/>
            <person name="Ohm R."/>
            <person name="Pangilinan J."/>
            <person name="Park H.-J."/>
            <person name="Ramirez L."/>
            <person name="Alfaro M."/>
            <person name="Sun H."/>
            <person name="Tritt A."/>
            <person name="Yoshinaga Y."/>
            <person name="Zwiers L.-H."/>
            <person name="Turgeon B."/>
            <person name="Goodwin S."/>
            <person name="Spatafora J."/>
            <person name="Crous P."/>
            <person name="Grigoriev I."/>
        </authorList>
    </citation>
    <scope>NUCLEOTIDE SEQUENCE</scope>
    <source>
        <strain evidence="8">CBS 109.77</strain>
    </source>
</reference>
<feature type="transmembrane region" description="Helical" evidence="6">
    <location>
        <begin position="129"/>
        <end position="147"/>
    </location>
</feature>
<evidence type="ECO:0000256" key="4">
    <source>
        <dbReference type="ARBA" id="ARBA00022989"/>
    </source>
</evidence>
<dbReference type="InterPro" id="IPR011701">
    <property type="entry name" value="MFS"/>
</dbReference>
<feature type="transmembrane region" description="Helical" evidence="6">
    <location>
        <begin position="186"/>
        <end position="208"/>
    </location>
</feature>
<feature type="transmembrane region" description="Helical" evidence="6">
    <location>
        <begin position="319"/>
        <end position="339"/>
    </location>
</feature>
<dbReference type="PROSITE" id="PS50850">
    <property type="entry name" value="MFS"/>
    <property type="match status" value="1"/>
</dbReference>
<organism evidence="8 9">
    <name type="scientific">Melanomma pulvis-pyrius CBS 109.77</name>
    <dbReference type="NCBI Taxonomy" id="1314802"/>
    <lineage>
        <taxon>Eukaryota</taxon>
        <taxon>Fungi</taxon>
        <taxon>Dikarya</taxon>
        <taxon>Ascomycota</taxon>
        <taxon>Pezizomycotina</taxon>
        <taxon>Dothideomycetes</taxon>
        <taxon>Pleosporomycetidae</taxon>
        <taxon>Pleosporales</taxon>
        <taxon>Melanommataceae</taxon>
        <taxon>Melanomma</taxon>
    </lineage>
</organism>
<comment type="subcellular location">
    <subcellularLocation>
        <location evidence="1">Membrane</location>
        <topology evidence="1">Multi-pass membrane protein</topology>
    </subcellularLocation>
</comment>
<accession>A0A6A6WTP7</accession>
<dbReference type="SUPFAM" id="SSF103473">
    <property type="entry name" value="MFS general substrate transporter"/>
    <property type="match status" value="1"/>
</dbReference>
<feature type="transmembrane region" description="Helical" evidence="6">
    <location>
        <begin position="60"/>
        <end position="81"/>
    </location>
</feature>
<feature type="transmembrane region" description="Helical" evidence="6">
    <location>
        <begin position="380"/>
        <end position="401"/>
    </location>
</feature>
<dbReference type="AlphaFoldDB" id="A0A6A6WTP7"/>
<feature type="transmembrane region" description="Helical" evidence="6">
    <location>
        <begin position="153"/>
        <end position="174"/>
    </location>
</feature>
<proteinExistence type="predicted"/>
<dbReference type="OrthoDB" id="419616at2759"/>
<dbReference type="PANTHER" id="PTHR23504:SF3">
    <property type="entry name" value="MAJOR FACILITATOR SUPERFAMILY (MFS) PROFILE DOMAIN-CONTAINING PROTEIN"/>
    <property type="match status" value="1"/>
</dbReference>
<keyword evidence="5 6" id="KW-0472">Membrane</keyword>
<keyword evidence="4 6" id="KW-1133">Transmembrane helix</keyword>
<feature type="domain" description="Major facilitator superfamily (MFS) profile" evidence="7">
    <location>
        <begin position="59"/>
        <end position="479"/>
    </location>
</feature>
<dbReference type="EMBL" id="MU002343">
    <property type="protein sequence ID" value="KAF2787241.1"/>
    <property type="molecule type" value="Genomic_DNA"/>
</dbReference>
<evidence type="ECO:0000256" key="2">
    <source>
        <dbReference type="ARBA" id="ARBA00022448"/>
    </source>
</evidence>
<feature type="transmembrane region" description="Helical" evidence="6">
    <location>
        <begin position="457"/>
        <end position="475"/>
    </location>
</feature>
<dbReference type="Pfam" id="PF07690">
    <property type="entry name" value="MFS_1"/>
    <property type="match status" value="1"/>
</dbReference>
<dbReference type="InterPro" id="IPR020846">
    <property type="entry name" value="MFS_dom"/>
</dbReference>
<dbReference type="GO" id="GO:0016020">
    <property type="term" value="C:membrane"/>
    <property type="evidence" value="ECO:0007669"/>
    <property type="project" value="UniProtKB-SubCell"/>
</dbReference>
<dbReference type="CDD" id="cd17330">
    <property type="entry name" value="MFS_SLC46_TetA_like"/>
    <property type="match status" value="1"/>
</dbReference>
<dbReference type="PANTHER" id="PTHR23504">
    <property type="entry name" value="MAJOR FACILITATOR SUPERFAMILY DOMAIN-CONTAINING PROTEIN 10"/>
    <property type="match status" value="1"/>
</dbReference>
<evidence type="ECO:0000313" key="8">
    <source>
        <dbReference type="EMBL" id="KAF2787241.1"/>
    </source>
</evidence>
<dbReference type="Gene3D" id="1.20.1250.20">
    <property type="entry name" value="MFS general substrate transporter like domains"/>
    <property type="match status" value="1"/>
</dbReference>
<feature type="transmembrane region" description="Helical" evidence="6">
    <location>
        <begin position="96"/>
        <end position="117"/>
    </location>
</feature>
<evidence type="ECO:0000256" key="3">
    <source>
        <dbReference type="ARBA" id="ARBA00022692"/>
    </source>
</evidence>
<keyword evidence="3 6" id="KW-0812">Transmembrane</keyword>
<evidence type="ECO:0000313" key="9">
    <source>
        <dbReference type="Proteomes" id="UP000799757"/>
    </source>
</evidence>
<keyword evidence="2" id="KW-0813">Transport</keyword>
<sequence>MPSSRCSSSEDGPIIKVSDESTPLLSAITSGPITEPVEAAPQPNGIYDQDEDAPLPKVQIFLLCIARIVDPIAFFTIFPYINQMIKDTGVKEVDVGFYSGLIESLYSATQMCVMIFWGKASDRFGRKPILALSLYGIMVATALFGMSKTLGQMILFRCTAGVFAGTLVTVRAMITENSTKKTQARAFTYFAFAGNLGVFIGSFLGGGLESPAKKFPSTFGRIAFFREYPYAFPGFVVAFIGLIAAILATFFINETLHFHRGRKSDAPPMSTWELIKAPGVKQVMMIFNYVSLLAFAYTAAHPVFLFTSVKLGGIGFTPSLIALFLALAGASQAFWLLVVFPPLHRRLGTGFILRACAIAWPFFFLVSPMCNILLRYDHKIVFWILAPTALAIGSGVAMAFIASQLIVNDIAPSHETLGELNALVLAVSSGLRAVVPAGSTTLYAIGVKYHIFGGQMFWMLLIIIACGLIFLLRVLPEKAEGRPQPEESEQA</sequence>
<keyword evidence="9" id="KW-1185">Reference proteome</keyword>
<evidence type="ECO:0000256" key="5">
    <source>
        <dbReference type="ARBA" id="ARBA00023136"/>
    </source>
</evidence>
<dbReference type="Proteomes" id="UP000799757">
    <property type="component" value="Unassembled WGS sequence"/>
</dbReference>
<dbReference type="GO" id="GO:0022857">
    <property type="term" value="F:transmembrane transporter activity"/>
    <property type="evidence" value="ECO:0007669"/>
    <property type="project" value="InterPro"/>
</dbReference>
<gene>
    <name evidence="8" type="ORF">K505DRAFT_317027</name>
</gene>
<evidence type="ECO:0000256" key="6">
    <source>
        <dbReference type="SAM" id="Phobius"/>
    </source>
</evidence>
<dbReference type="InterPro" id="IPR036259">
    <property type="entry name" value="MFS_trans_sf"/>
</dbReference>